<keyword evidence="8" id="KW-0675">Receptor</keyword>
<feature type="domain" description="TonB-dependent receptor-like beta-barrel" evidence="6">
    <location>
        <begin position="538"/>
        <end position="942"/>
    </location>
</feature>
<evidence type="ECO:0000256" key="1">
    <source>
        <dbReference type="ARBA" id="ARBA00004442"/>
    </source>
</evidence>
<reference evidence="8 9" key="1">
    <citation type="submission" date="2015-07" db="EMBL/GenBank/DDBJ databases">
        <title>Genome analysis of myxobacterium Chondromyces crocatus Cm c5 reveals a high potential for natural compound synthesis and the genetic basis for the loss of fruiting body formation.</title>
        <authorList>
            <person name="Zaburannyi N."/>
            <person name="Bunk B."/>
            <person name="Maier J."/>
            <person name="Overmann J."/>
            <person name="Mueller R."/>
        </authorList>
    </citation>
    <scope>NUCLEOTIDE SEQUENCE [LARGE SCALE GENOMIC DNA]</scope>
    <source>
        <strain evidence="8 9">Cm c5</strain>
    </source>
</reference>
<dbReference type="Gene3D" id="2.170.130.10">
    <property type="entry name" value="TonB-dependent receptor, plug domain"/>
    <property type="match status" value="1"/>
</dbReference>
<dbReference type="InterPro" id="IPR012910">
    <property type="entry name" value="Plug_dom"/>
</dbReference>
<dbReference type="Pfam" id="PF13620">
    <property type="entry name" value="CarboxypepD_reg"/>
    <property type="match status" value="1"/>
</dbReference>
<dbReference type="InterPro" id="IPR008969">
    <property type="entry name" value="CarboxyPept-like_regulatory"/>
</dbReference>
<evidence type="ECO:0000259" key="6">
    <source>
        <dbReference type="Pfam" id="PF00593"/>
    </source>
</evidence>
<dbReference type="PANTHER" id="PTHR40980:SF5">
    <property type="entry name" value="TONB-DEPENDENT RECEPTOR"/>
    <property type="match status" value="1"/>
</dbReference>
<feature type="domain" description="TonB-dependent receptor plug" evidence="7">
    <location>
        <begin position="177"/>
        <end position="271"/>
    </location>
</feature>
<protein>
    <submittedName>
        <fullName evidence="8">TonB-dependent receptor</fullName>
    </submittedName>
</protein>
<dbReference type="PANTHER" id="PTHR40980">
    <property type="entry name" value="PLUG DOMAIN-CONTAINING PROTEIN"/>
    <property type="match status" value="1"/>
</dbReference>
<keyword evidence="9" id="KW-1185">Reference proteome</keyword>
<dbReference type="SUPFAM" id="SSF49464">
    <property type="entry name" value="Carboxypeptidase regulatory domain-like"/>
    <property type="match status" value="1"/>
</dbReference>
<name>A0A0K1EFP3_CHOCO</name>
<dbReference type="AlphaFoldDB" id="A0A0K1EFP3"/>
<evidence type="ECO:0000256" key="5">
    <source>
        <dbReference type="SAM" id="MobiDB-lite"/>
    </source>
</evidence>
<evidence type="ECO:0000313" key="9">
    <source>
        <dbReference type="Proteomes" id="UP000067626"/>
    </source>
</evidence>
<evidence type="ECO:0000313" key="8">
    <source>
        <dbReference type="EMBL" id="AKT39685.1"/>
    </source>
</evidence>
<comment type="similarity">
    <text evidence="4">Belongs to the TonB-dependent receptor family.</text>
</comment>
<accession>A0A0K1EFP3</accession>
<dbReference type="Gene3D" id="2.60.40.1120">
    <property type="entry name" value="Carboxypeptidase-like, regulatory domain"/>
    <property type="match status" value="1"/>
</dbReference>
<dbReference type="InterPro" id="IPR037066">
    <property type="entry name" value="Plug_dom_sf"/>
</dbReference>
<dbReference type="STRING" id="52.CMC5_038340"/>
<organism evidence="8 9">
    <name type="scientific">Chondromyces crocatus</name>
    <dbReference type="NCBI Taxonomy" id="52"/>
    <lineage>
        <taxon>Bacteria</taxon>
        <taxon>Pseudomonadati</taxon>
        <taxon>Myxococcota</taxon>
        <taxon>Polyangia</taxon>
        <taxon>Polyangiales</taxon>
        <taxon>Polyangiaceae</taxon>
        <taxon>Chondromyces</taxon>
    </lineage>
</organism>
<keyword evidence="3" id="KW-0998">Cell outer membrane</keyword>
<dbReference type="Gene3D" id="2.40.170.20">
    <property type="entry name" value="TonB-dependent receptor, beta-barrel domain"/>
    <property type="match status" value="1"/>
</dbReference>
<feature type="region of interest" description="Disordered" evidence="5">
    <location>
        <begin position="25"/>
        <end position="63"/>
    </location>
</feature>
<feature type="compositionally biased region" description="Low complexity" evidence="5">
    <location>
        <begin position="34"/>
        <end position="48"/>
    </location>
</feature>
<dbReference type="InterPro" id="IPR000531">
    <property type="entry name" value="Beta-barrel_TonB"/>
</dbReference>
<evidence type="ECO:0000259" key="7">
    <source>
        <dbReference type="Pfam" id="PF07715"/>
    </source>
</evidence>
<proteinExistence type="inferred from homology"/>
<dbReference type="Pfam" id="PF00593">
    <property type="entry name" value="TonB_dep_Rec_b-barrel"/>
    <property type="match status" value="1"/>
</dbReference>
<keyword evidence="4" id="KW-0798">TonB box</keyword>
<evidence type="ECO:0000256" key="4">
    <source>
        <dbReference type="RuleBase" id="RU003357"/>
    </source>
</evidence>
<dbReference type="PATRIC" id="fig|52.7.peg.4225"/>
<comment type="subcellular location">
    <subcellularLocation>
        <location evidence="1 4">Cell outer membrane</location>
    </subcellularLocation>
</comment>
<sequence>MVRHGSWGVVAVLVAPLVWSGVARGQEPAEDATEAPPDAPGELVPAEDAGAEEAGADPARPPPAGKGVVWGVVIDGATKEPIFDAQVSVVGAPQKTLADVDGRYRLELSPGEYTLRVWYELYTAQRVQDVRVVVGGMSRIDVTLTGDQQAEDVIEVEAEVERASVGTQLLLRKNAAQVGDAIGAQEIARTPDRSASEAARRVVGATVVGNRYVVVRGLGDRYTNSLLNGAPLPSPEPDRQAVPLDLFPTLILSDITILKSFTPDMPGDFAGGSVRINTRELPSRLLAQAQITIGMNSLSTFQDRVSYEGGGLDWLAIDDGGRALPAGFPTFKVARLNQKPDGSRVTDADLVTYGRELVRPMGTTRTLNLPNGSGNLVLGNTFELGKGQKLGFTAALNYGRRFVRRPDEILRTFFPPPTANSDQVTLRNVYVGNTGIDQVSWGGFGSVTWSASKDHKVSLTGIYSRSSEDEGREIAGYNEERRVNLTDTRLRFIGRGLVFGQLTGEHRMPDLGGATLTWNASASLASSDEPGTRQNVYTQDASTGIFGWEESTLSGSYFFSEQSERSLGAGFDWLQPLTSGELPTKLKMGGLMTLRRRSFDARRFRFLPVQDAEQSDLQETFRLPPNELFTTENIGRAIFLREETRPTDAYDADYDVFAGYLMTDAALTRDLRLIVGGRVESSRQTIHSFDPFAPELSPLRNELASTDLLPALSLLYKATPKANVRLGISKTVARPQLRELAPFVFTDYFGAREILGNPNLKQTSIYNADLRFELFPDTGEVVAVSAFYKQFYDPIEQVILPASRGIVSYQNAPGGRNAGVELELRKTMGFLAPALSDFQLIANLTLVSSRVELDTERLGIQTNAIRPLAGQSPYVVNVGLDYAGMETGTRARVLYNVFGPRIAQVGSNRLPDVYEEPRHQLDVTFAQQIGKQVDLKLTVENLLDWPVLFTQGLGPSGEANIVNRYRQGVSAGLGVVVTN</sequence>
<keyword evidence="2 4" id="KW-0472">Membrane</keyword>
<gene>
    <name evidence="8" type="ORF">CMC5_038340</name>
</gene>
<evidence type="ECO:0000256" key="2">
    <source>
        <dbReference type="ARBA" id="ARBA00023136"/>
    </source>
</evidence>
<dbReference type="SUPFAM" id="SSF56935">
    <property type="entry name" value="Porins"/>
    <property type="match status" value="1"/>
</dbReference>
<evidence type="ECO:0000256" key="3">
    <source>
        <dbReference type="ARBA" id="ARBA00023237"/>
    </source>
</evidence>
<dbReference type="EMBL" id="CP012159">
    <property type="protein sequence ID" value="AKT39685.1"/>
    <property type="molecule type" value="Genomic_DNA"/>
</dbReference>
<dbReference type="GO" id="GO:0009279">
    <property type="term" value="C:cell outer membrane"/>
    <property type="evidence" value="ECO:0007669"/>
    <property type="project" value="UniProtKB-SubCell"/>
</dbReference>
<dbReference type="Pfam" id="PF07715">
    <property type="entry name" value="Plug"/>
    <property type="match status" value="1"/>
</dbReference>
<dbReference type="InterPro" id="IPR036942">
    <property type="entry name" value="Beta-barrel_TonB_sf"/>
</dbReference>
<dbReference type="KEGG" id="ccro:CMC5_038340"/>
<dbReference type="Proteomes" id="UP000067626">
    <property type="component" value="Chromosome"/>
</dbReference>